<dbReference type="PROSITE" id="PS50011">
    <property type="entry name" value="PROTEIN_KINASE_DOM"/>
    <property type="match status" value="1"/>
</dbReference>
<dbReference type="AlphaFoldDB" id="A0A6B2G608"/>
<keyword evidence="1" id="KW-0723">Serine/threonine-protein kinase</keyword>
<dbReference type="EMBL" id="GHBR01003374">
    <property type="protein sequence ID" value="NDJ97675.1"/>
    <property type="molecule type" value="Transcribed_RNA"/>
</dbReference>
<dbReference type="Pfam" id="PF00069">
    <property type="entry name" value="Pkinase"/>
    <property type="match status" value="1"/>
</dbReference>
<keyword evidence="4 11" id="KW-0418">Kinase</keyword>
<evidence type="ECO:0000256" key="7">
    <source>
        <dbReference type="ARBA" id="ARBA00049014"/>
    </source>
</evidence>
<comment type="catalytic activity">
    <reaction evidence="7">
        <text>L-seryl-[protein] + ATP = O-phospho-L-seryl-[protein] + ADP + H(+)</text>
        <dbReference type="Rhea" id="RHEA:17989"/>
        <dbReference type="Rhea" id="RHEA-COMP:9863"/>
        <dbReference type="Rhea" id="RHEA-COMP:11604"/>
        <dbReference type="ChEBI" id="CHEBI:15378"/>
        <dbReference type="ChEBI" id="CHEBI:29999"/>
        <dbReference type="ChEBI" id="CHEBI:30616"/>
        <dbReference type="ChEBI" id="CHEBI:83421"/>
        <dbReference type="ChEBI" id="CHEBI:456216"/>
        <dbReference type="EC" id="2.7.12.2"/>
    </reaction>
</comment>
<dbReference type="InterPro" id="IPR050915">
    <property type="entry name" value="MAP_kinase_kinase"/>
</dbReference>
<keyword evidence="3" id="KW-0547">Nucleotide-binding</keyword>
<evidence type="ECO:0000256" key="3">
    <source>
        <dbReference type="ARBA" id="ARBA00022741"/>
    </source>
</evidence>
<protein>
    <submittedName>
        <fullName evidence="11">Dual specificity mitogen-activated protein kinase kinase 1 (Trinotate prediction)</fullName>
    </submittedName>
</protein>
<sequence>MANTFVGTRSYMAPERLKGSEYTVRSDIWSLGLVIVELATGRYPYPPIPLEKLELLYKNDCENPEEELAMASEKDLSLFELLGYIVDSDPPRLLEPFFSHDISDFVCQCLKNYPAERADLETLLKHAFVTKYPEISVTDWIQKEAIDIE</sequence>
<evidence type="ECO:0000256" key="9">
    <source>
        <dbReference type="ARBA" id="ARBA00051693"/>
    </source>
</evidence>
<keyword evidence="6" id="KW-0829">Tyrosine-protein kinase</keyword>
<dbReference type="GO" id="GO:0004708">
    <property type="term" value="F:MAP kinase kinase activity"/>
    <property type="evidence" value="ECO:0007669"/>
    <property type="project" value="UniProtKB-EC"/>
</dbReference>
<dbReference type="GO" id="GO:0004713">
    <property type="term" value="F:protein tyrosine kinase activity"/>
    <property type="evidence" value="ECO:0007669"/>
    <property type="project" value="UniProtKB-KW"/>
</dbReference>
<evidence type="ECO:0000256" key="1">
    <source>
        <dbReference type="ARBA" id="ARBA00022527"/>
    </source>
</evidence>
<dbReference type="PANTHER" id="PTHR47448:SF1">
    <property type="entry name" value="SERINE_THREONINE-PROTEIN KINASE STE7 HOMOLOG"/>
    <property type="match status" value="1"/>
</dbReference>
<evidence type="ECO:0000256" key="6">
    <source>
        <dbReference type="ARBA" id="ARBA00023137"/>
    </source>
</evidence>
<evidence type="ECO:0000256" key="5">
    <source>
        <dbReference type="ARBA" id="ARBA00022840"/>
    </source>
</evidence>
<dbReference type="InterPro" id="IPR011009">
    <property type="entry name" value="Kinase-like_dom_sf"/>
</dbReference>
<dbReference type="InterPro" id="IPR000719">
    <property type="entry name" value="Prot_kinase_dom"/>
</dbReference>
<comment type="catalytic activity">
    <reaction evidence="8">
        <text>L-threonyl-[protein] + ATP = O-phospho-L-threonyl-[protein] + ADP + H(+)</text>
        <dbReference type="Rhea" id="RHEA:46608"/>
        <dbReference type="Rhea" id="RHEA-COMP:11060"/>
        <dbReference type="Rhea" id="RHEA-COMP:11605"/>
        <dbReference type="ChEBI" id="CHEBI:15378"/>
        <dbReference type="ChEBI" id="CHEBI:30013"/>
        <dbReference type="ChEBI" id="CHEBI:30616"/>
        <dbReference type="ChEBI" id="CHEBI:61977"/>
        <dbReference type="ChEBI" id="CHEBI:456216"/>
        <dbReference type="EC" id="2.7.12.2"/>
    </reaction>
</comment>
<accession>A0A6B2G608</accession>
<evidence type="ECO:0000256" key="4">
    <source>
        <dbReference type="ARBA" id="ARBA00022777"/>
    </source>
</evidence>
<evidence type="ECO:0000256" key="2">
    <source>
        <dbReference type="ARBA" id="ARBA00022679"/>
    </source>
</evidence>
<dbReference type="SUPFAM" id="SSF56112">
    <property type="entry name" value="Protein kinase-like (PK-like)"/>
    <property type="match status" value="1"/>
</dbReference>
<feature type="domain" description="Protein kinase" evidence="10">
    <location>
        <begin position="1"/>
        <end position="129"/>
    </location>
</feature>
<dbReference type="GO" id="GO:0004674">
    <property type="term" value="F:protein serine/threonine kinase activity"/>
    <property type="evidence" value="ECO:0007669"/>
    <property type="project" value="UniProtKB-KW"/>
</dbReference>
<dbReference type="PANTHER" id="PTHR47448">
    <property type="entry name" value="DUAL SPECIFICITY MITOGEN-ACTIVATED PROTEIN KINASE KINASE DSOR1-LIKE PROTEIN"/>
    <property type="match status" value="1"/>
</dbReference>
<dbReference type="GO" id="GO:0005524">
    <property type="term" value="F:ATP binding"/>
    <property type="evidence" value="ECO:0007669"/>
    <property type="project" value="UniProtKB-KW"/>
</dbReference>
<evidence type="ECO:0000256" key="8">
    <source>
        <dbReference type="ARBA" id="ARBA00049299"/>
    </source>
</evidence>
<proteinExistence type="predicted"/>
<reference evidence="11" key="1">
    <citation type="submission" date="2018-11" db="EMBL/GenBank/DDBJ databases">
        <title>Myxobolus squamalis genome and transcriptome.</title>
        <authorList>
            <person name="Yahalomi D."/>
            <person name="Atkinson S.D."/>
            <person name="Neuhof M."/>
            <person name="Chang E.S."/>
            <person name="Philippe H."/>
            <person name="Cartwright P."/>
            <person name="Bartholomew J.L."/>
            <person name="Huchon D."/>
        </authorList>
    </citation>
    <scope>NUCLEOTIDE SEQUENCE</scope>
    <source>
        <strain evidence="11">71B08</strain>
        <tissue evidence="11">Whole</tissue>
    </source>
</reference>
<name>A0A6B2G608_MYXSQ</name>
<dbReference type="Gene3D" id="1.10.510.10">
    <property type="entry name" value="Transferase(Phosphotransferase) domain 1"/>
    <property type="match status" value="1"/>
</dbReference>
<comment type="catalytic activity">
    <reaction evidence="9">
        <text>L-tyrosyl-[protein] + ATP = O-phospho-L-tyrosyl-[protein] + ADP + H(+)</text>
        <dbReference type="Rhea" id="RHEA:10596"/>
        <dbReference type="Rhea" id="RHEA-COMP:10136"/>
        <dbReference type="Rhea" id="RHEA-COMP:20101"/>
        <dbReference type="ChEBI" id="CHEBI:15378"/>
        <dbReference type="ChEBI" id="CHEBI:30616"/>
        <dbReference type="ChEBI" id="CHEBI:46858"/>
        <dbReference type="ChEBI" id="CHEBI:61978"/>
        <dbReference type="ChEBI" id="CHEBI:456216"/>
        <dbReference type="EC" id="2.7.12.2"/>
    </reaction>
</comment>
<keyword evidence="5" id="KW-0067">ATP-binding</keyword>
<keyword evidence="2" id="KW-0808">Transferase</keyword>
<organism evidence="11">
    <name type="scientific">Myxobolus squamalis</name>
    <name type="common">Myxosporean</name>
    <dbReference type="NCBI Taxonomy" id="59785"/>
    <lineage>
        <taxon>Eukaryota</taxon>
        <taxon>Metazoa</taxon>
        <taxon>Cnidaria</taxon>
        <taxon>Myxozoa</taxon>
        <taxon>Myxosporea</taxon>
        <taxon>Bivalvulida</taxon>
        <taxon>Platysporina</taxon>
        <taxon>Myxobolidae</taxon>
        <taxon>Myxobolus</taxon>
    </lineage>
</organism>
<evidence type="ECO:0000259" key="10">
    <source>
        <dbReference type="PROSITE" id="PS50011"/>
    </source>
</evidence>
<evidence type="ECO:0000313" key="11">
    <source>
        <dbReference type="EMBL" id="NDJ97675.1"/>
    </source>
</evidence>